<keyword evidence="3" id="KW-1185">Reference proteome</keyword>
<evidence type="ECO:0000256" key="1">
    <source>
        <dbReference type="SAM" id="MobiDB-lite"/>
    </source>
</evidence>
<proteinExistence type="predicted"/>
<feature type="region of interest" description="Disordered" evidence="1">
    <location>
        <begin position="28"/>
        <end position="52"/>
    </location>
</feature>
<name>A0AAV9JER4_9PEZI</name>
<dbReference type="EMBL" id="JAVFHQ010000029">
    <property type="protein sequence ID" value="KAK4543798.1"/>
    <property type="molecule type" value="Genomic_DNA"/>
</dbReference>
<evidence type="ECO:0000313" key="3">
    <source>
        <dbReference type="Proteomes" id="UP001324427"/>
    </source>
</evidence>
<feature type="compositionally biased region" description="Basic and acidic residues" evidence="1">
    <location>
        <begin position="31"/>
        <end position="52"/>
    </location>
</feature>
<dbReference type="Proteomes" id="UP001324427">
    <property type="component" value="Unassembled WGS sequence"/>
</dbReference>
<organism evidence="2 3">
    <name type="scientific">Oleoguttula mirabilis</name>
    <dbReference type="NCBI Taxonomy" id="1507867"/>
    <lineage>
        <taxon>Eukaryota</taxon>
        <taxon>Fungi</taxon>
        <taxon>Dikarya</taxon>
        <taxon>Ascomycota</taxon>
        <taxon>Pezizomycotina</taxon>
        <taxon>Dothideomycetes</taxon>
        <taxon>Dothideomycetidae</taxon>
        <taxon>Mycosphaerellales</taxon>
        <taxon>Teratosphaeriaceae</taxon>
        <taxon>Oleoguttula</taxon>
    </lineage>
</organism>
<protein>
    <submittedName>
        <fullName evidence="2">Uncharacterized protein</fullName>
    </submittedName>
</protein>
<reference evidence="2 3" key="1">
    <citation type="submission" date="2021-11" db="EMBL/GenBank/DDBJ databases">
        <title>Black yeast isolated from Biological Soil Crust.</title>
        <authorList>
            <person name="Kurbessoian T."/>
        </authorList>
    </citation>
    <scope>NUCLEOTIDE SEQUENCE [LARGE SCALE GENOMIC DNA]</scope>
    <source>
        <strain evidence="2 3">CCFEE 5522</strain>
    </source>
</reference>
<comment type="caution">
    <text evidence="2">The sequence shown here is derived from an EMBL/GenBank/DDBJ whole genome shotgun (WGS) entry which is preliminary data.</text>
</comment>
<sequence length="178" mass="21206">MWRIAEPKDATDHVERVMRHHRLNEDLIGEQLRRDTDNTSRRLPTDQDDMDSRRQLYEDGDRHNHMAQIPLFKLSPELLDSIYDLVLMHREHFMNTTSQHLVPWTLRCDPDAKAHIEPALLRVCRKIRQEARAMHHHNQHFEEVFPWVQGPVQDIEVTFKRGEIKTVTWRLVATPATQ</sequence>
<accession>A0AAV9JER4</accession>
<evidence type="ECO:0000313" key="2">
    <source>
        <dbReference type="EMBL" id="KAK4543798.1"/>
    </source>
</evidence>
<gene>
    <name evidence="2" type="ORF">LTR36_004831</name>
</gene>
<dbReference type="AlphaFoldDB" id="A0AAV9JER4"/>